<dbReference type="SMART" id="SM00174">
    <property type="entry name" value="RHO"/>
    <property type="match status" value="1"/>
</dbReference>
<dbReference type="PANTHER" id="PTHR47981">
    <property type="entry name" value="RAB FAMILY"/>
    <property type="match status" value="1"/>
</dbReference>
<dbReference type="FunFam" id="3.40.50.300:FF:001447">
    <property type="entry name" value="Ras-related protein Rab-1B"/>
    <property type="match status" value="1"/>
</dbReference>
<dbReference type="GO" id="GO:0003924">
    <property type="term" value="F:GTPase activity"/>
    <property type="evidence" value="ECO:0007669"/>
    <property type="project" value="InterPro"/>
</dbReference>
<dbReference type="AlphaFoldDB" id="A0A2S2PKP4"/>
<keyword evidence="2" id="KW-0547">Nucleotide-binding</keyword>
<comment type="similarity">
    <text evidence="1">Belongs to the small GTPase superfamily. Rab family.</text>
</comment>
<dbReference type="InterPro" id="IPR027417">
    <property type="entry name" value="P-loop_NTPase"/>
</dbReference>
<dbReference type="InterPro" id="IPR001806">
    <property type="entry name" value="Small_GTPase"/>
</dbReference>
<name>A0A2S2PKP4_SCHGA</name>
<proteinExistence type="inferred from homology"/>
<gene>
    <name evidence="4" type="primary">RAB7A_1</name>
    <name evidence="4" type="ORF">g.102476</name>
</gene>
<protein>
    <submittedName>
        <fullName evidence="4">Ras-related protein Rab-7a</fullName>
    </submittedName>
</protein>
<dbReference type="SUPFAM" id="SSF52540">
    <property type="entry name" value="P-loop containing nucleoside triphosphate hydrolases"/>
    <property type="match status" value="1"/>
</dbReference>
<evidence type="ECO:0000256" key="2">
    <source>
        <dbReference type="ARBA" id="ARBA00022741"/>
    </source>
</evidence>
<reference evidence="4" key="1">
    <citation type="submission" date="2018-04" db="EMBL/GenBank/DDBJ databases">
        <title>Transcriptome of Schizaphis graminum biotype I.</title>
        <authorList>
            <person name="Scully E.D."/>
            <person name="Geib S.M."/>
            <person name="Palmer N.A."/>
            <person name="Koch K."/>
            <person name="Bradshaw J."/>
            <person name="Heng-Moss T."/>
            <person name="Sarath G."/>
        </authorList>
    </citation>
    <scope>NUCLEOTIDE SEQUENCE</scope>
</reference>
<dbReference type="InterPro" id="IPR005225">
    <property type="entry name" value="Small_GTP-bd"/>
</dbReference>
<dbReference type="GO" id="GO:0045335">
    <property type="term" value="C:phagocytic vesicle"/>
    <property type="evidence" value="ECO:0007669"/>
    <property type="project" value="TreeGrafter"/>
</dbReference>
<dbReference type="Pfam" id="PF00071">
    <property type="entry name" value="Ras"/>
    <property type="match status" value="1"/>
</dbReference>
<dbReference type="GO" id="GO:0005764">
    <property type="term" value="C:lysosome"/>
    <property type="evidence" value="ECO:0007669"/>
    <property type="project" value="TreeGrafter"/>
</dbReference>
<evidence type="ECO:0000256" key="1">
    <source>
        <dbReference type="ARBA" id="ARBA00006270"/>
    </source>
</evidence>
<dbReference type="GO" id="GO:0090385">
    <property type="term" value="P:phagosome-lysosome fusion"/>
    <property type="evidence" value="ECO:0007669"/>
    <property type="project" value="TreeGrafter"/>
</dbReference>
<dbReference type="Gene3D" id="3.40.50.300">
    <property type="entry name" value="P-loop containing nucleotide triphosphate hydrolases"/>
    <property type="match status" value="1"/>
</dbReference>
<keyword evidence="3" id="KW-0342">GTP-binding</keyword>
<dbReference type="EMBL" id="GGMR01017413">
    <property type="protein sequence ID" value="MBY30032.1"/>
    <property type="molecule type" value="Transcribed_RNA"/>
</dbReference>
<dbReference type="PRINTS" id="PR00449">
    <property type="entry name" value="RASTRNSFRMNG"/>
</dbReference>
<sequence>MKINLKIVILGDTSVGKSSLLAGKYYSDTNLPNYGTNFTTKEIVINNTTVSIQFWDMPGQRSLRSCCVPYYRGADCCVLVFDVTSLESFESLNYWRNEFLNEISIPNGKLCPFVVIGNKVDLNNIMVDQECVKLWRRDNEILSYFVTSAKDSTNVKEAFNKIIQIAFDSKQKTYIYETADDQKDQNACLFCCGLFSCITHSNVL</sequence>
<dbReference type="PROSITE" id="PS51419">
    <property type="entry name" value="RAB"/>
    <property type="match status" value="1"/>
</dbReference>
<dbReference type="SMART" id="SM00175">
    <property type="entry name" value="RAB"/>
    <property type="match status" value="1"/>
</dbReference>
<dbReference type="PANTHER" id="PTHR47981:SF20">
    <property type="entry name" value="RAS-RELATED PROTEIN RAB-7A"/>
    <property type="match status" value="1"/>
</dbReference>
<dbReference type="SMART" id="SM00173">
    <property type="entry name" value="RAS"/>
    <property type="match status" value="1"/>
</dbReference>
<dbReference type="GO" id="GO:0005525">
    <property type="term" value="F:GTP binding"/>
    <property type="evidence" value="ECO:0007669"/>
    <property type="project" value="UniProtKB-KW"/>
</dbReference>
<organism evidence="4">
    <name type="scientific">Schizaphis graminum</name>
    <name type="common">Green bug aphid</name>
    <dbReference type="NCBI Taxonomy" id="13262"/>
    <lineage>
        <taxon>Eukaryota</taxon>
        <taxon>Metazoa</taxon>
        <taxon>Ecdysozoa</taxon>
        <taxon>Arthropoda</taxon>
        <taxon>Hexapoda</taxon>
        <taxon>Insecta</taxon>
        <taxon>Pterygota</taxon>
        <taxon>Neoptera</taxon>
        <taxon>Paraneoptera</taxon>
        <taxon>Hemiptera</taxon>
        <taxon>Sternorrhyncha</taxon>
        <taxon>Aphidomorpha</taxon>
        <taxon>Aphidoidea</taxon>
        <taxon>Aphididae</taxon>
        <taxon>Aphidini</taxon>
        <taxon>Schizaphis</taxon>
    </lineage>
</organism>
<evidence type="ECO:0000256" key="3">
    <source>
        <dbReference type="ARBA" id="ARBA00023134"/>
    </source>
</evidence>
<evidence type="ECO:0000313" key="4">
    <source>
        <dbReference type="EMBL" id="MBY30032.1"/>
    </source>
</evidence>
<dbReference type="NCBIfam" id="TIGR00231">
    <property type="entry name" value="small_GTP"/>
    <property type="match status" value="1"/>
</dbReference>
<accession>A0A2S2PKP4</accession>
<dbReference type="GO" id="GO:0005770">
    <property type="term" value="C:late endosome"/>
    <property type="evidence" value="ECO:0007669"/>
    <property type="project" value="TreeGrafter"/>
</dbReference>